<feature type="region of interest" description="Disordered" evidence="1">
    <location>
        <begin position="122"/>
        <end position="213"/>
    </location>
</feature>
<dbReference type="Proteomes" id="UP000028990">
    <property type="component" value="Unassembled WGS sequence"/>
</dbReference>
<proteinExistence type="predicted"/>
<feature type="region of interest" description="Disordered" evidence="1">
    <location>
        <begin position="33"/>
        <end position="64"/>
    </location>
</feature>
<evidence type="ECO:0000313" key="2">
    <source>
        <dbReference type="EMBL" id="KFO22215.1"/>
    </source>
</evidence>
<sequence length="431" mass="45902">MSPRGLCQGQNPLSADSFLSLLLLRRGLPELPRRRVGHREKTNSARGEREADRGHAAVGGGRHRPTEAALAQAWEHTGKSLLSDAVIYSGNRPYTAYTNVGAWTMHTGPSALPGGTRAARLHEAPARKGPADTSHLQGPRACGQRHPHQAATVMSLSPVKGVNEESHSSAGQKSLLSAVPLRSQDPRRRQRQPRAGSRAPPAPAQAWPIQGPHCRAGVCPTANGPQDAPSVGEGGTLKSVEGAALTSLPAHHVRYRALETMGQSSPASTAATPAQGIAGSQARWPVFVSLRPLSSRVPVPQRTSQLQKEGVHADPSPGVRPCAHLTGHKAGEACGVQTRRDDFSEPREELDSRTRSAQGHHAPALEASSRVCPQRPPAARYLMSGSRLSLTPDWLCSGASVTRPFPDPSLTRCVTMNFDFCYTMVTQASVT</sequence>
<feature type="region of interest" description="Disordered" evidence="1">
    <location>
        <begin position="339"/>
        <end position="369"/>
    </location>
</feature>
<feature type="compositionally biased region" description="Low complexity" evidence="1">
    <location>
        <begin position="193"/>
        <end position="208"/>
    </location>
</feature>
<feature type="compositionally biased region" description="Basic and acidic residues" evidence="1">
    <location>
        <begin position="33"/>
        <end position="55"/>
    </location>
</feature>
<gene>
    <name evidence="2" type="ORF">H920_16379</name>
</gene>
<organism evidence="2 3">
    <name type="scientific">Fukomys damarensis</name>
    <name type="common">Damaraland mole rat</name>
    <name type="synonym">Cryptomys damarensis</name>
    <dbReference type="NCBI Taxonomy" id="885580"/>
    <lineage>
        <taxon>Eukaryota</taxon>
        <taxon>Metazoa</taxon>
        <taxon>Chordata</taxon>
        <taxon>Craniata</taxon>
        <taxon>Vertebrata</taxon>
        <taxon>Euteleostomi</taxon>
        <taxon>Mammalia</taxon>
        <taxon>Eutheria</taxon>
        <taxon>Euarchontoglires</taxon>
        <taxon>Glires</taxon>
        <taxon>Rodentia</taxon>
        <taxon>Hystricomorpha</taxon>
        <taxon>Bathyergidae</taxon>
        <taxon>Fukomys</taxon>
    </lineage>
</organism>
<name>A0A091CWN8_FUKDA</name>
<accession>A0A091CWN8</accession>
<feature type="compositionally biased region" description="Basic and acidic residues" evidence="1">
    <location>
        <begin position="339"/>
        <end position="354"/>
    </location>
</feature>
<keyword evidence="3" id="KW-1185">Reference proteome</keyword>
<reference evidence="2 3" key="1">
    <citation type="submission" date="2013-11" db="EMBL/GenBank/DDBJ databases">
        <title>The Damaraland mole rat (Fukomys damarensis) genome and evolution of African mole rats.</title>
        <authorList>
            <person name="Gladyshev V.N."/>
            <person name="Fang X."/>
        </authorList>
    </citation>
    <scope>NUCLEOTIDE SEQUENCE [LARGE SCALE GENOMIC DNA]</scope>
    <source>
        <tissue evidence="2">Liver</tissue>
    </source>
</reference>
<protein>
    <submittedName>
        <fullName evidence="2">Uncharacterized protein</fullName>
    </submittedName>
</protein>
<dbReference type="AlphaFoldDB" id="A0A091CWN8"/>
<evidence type="ECO:0000256" key="1">
    <source>
        <dbReference type="SAM" id="MobiDB-lite"/>
    </source>
</evidence>
<dbReference type="EMBL" id="KN124101">
    <property type="protein sequence ID" value="KFO22215.1"/>
    <property type="molecule type" value="Genomic_DNA"/>
</dbReference>
<evidence type="ECO:0000313" key="3">
    <source>
        <dbReference type="Proteomes" id="UP000028990"/>
    </source>
</evidence>